<dbReference type="PANTHER" id="PTHR41324:SF1">
    <property type="entry name" value="DUF2232 DOMAIN-CONTAINING PROTEIN"/>
    <property type="match status" value="1"/>
</dbReference>
<evidence type="ECO:0000313" key="2">
    <source>
        <dbReference type="EMBL" id="TCP20030.1"/>
    </source>
</evidence>
<feature type="transmembrane region" description="Helical" evidence="1">
    <location>
        <begin position="12"/>
        <end position="38"/>
    </location>
</feature>
<sequence>MKQTKTLIEGALTVAIFAVILIMTMFIPVLSIVSMWFLPLPMIFFAAKNGLKPSFLVLVVAIVIALIISGPLAMAFAAYFLLPGLVMGFILHMKKSAFAILLGGSLTNMAMLLILYGVTVGFFHLDPINMVKETINQSMATAEKLSKVMGQEPKAEMAQIQAQLKMLPYFIPYLIVLTGVIQALVVELVSTPILRRLRVGFPTWPPFREWHFPRSLIWYYLAVLIIMLLGNIQPESWLFPVVINIYYLLETVMVVQGLSFIFFFAHAKKMSKAFPIIAVVLTVFVPYLMYIVRILGIIDLGFDMRERIKKK</sequence>
<feature type="transmembrane region" description="Helical" evidence="1">
    <location>
        <begin position="58"/>
        <end position="91"/>
    </location>
</feature>
<protein>
    <submittedName>
        <fullName evidence="2">Uncharacterized protein YybS (DUF2232 family)</fullName>
    </submittedName>
</protein>
<feature type="transmembrane region" description="Helical" evidence="1">
    <location>
        <begin position="245"/>
        <end position="264"/>
    </location>
</feature>
<dbReference type="OrthoDB" id="2987886at2"/>
<gene>
    <name evidence="2" type="ORF">EV207_15524</name>
</gene>
<keyword evidence="3" id="KW-1185">Reference proteome</keyword>
<feature type="transmembrane region" description="Helical" evidence="1">
    <location>
        <begin position="276"/>
        <end position="298"/>
    </location>
</feature>
<dbReference type="Pfam" id="PF09991">
    <property type="entry name" value="DUF2232"/>
    <property type="match status" value="1"/>
</dbReference>
<dbReference type="PANTHER" id="PTHR41324">
    <property type="entry name" value="MEMBRANE PROTEIN-RELATED"/>
    <property type="match status" value="1"/>
</dbReference>
<dbReference type="AlphaFoldDB" id="A0A4R2NFJ2"/>
<feature type="transmembrane region" description="Helical" evidence="1">
    <location>
        <begin position="170"/>
        <end position="194"/>
    </location>
</feature>
<evidence type="ECO:0000256" key="1">
    <source>
        <dbReference type="SAM" id="Phobius"/>
    </source>
</evidence>
<keyword evidence="1" id="KW-0812">Transmembrane</keyword>
<keyword evidence="1" id="KW-1133">Transmembrane helix</keyword>
<comment type="caution">
    <text evidence="2">The sequence shown here is derived from an EMBL/GenBank/DDBJ whole genome shotgun (WGS) entry which is preliminary data.</text>
</comment>
<proteinExistence type="predicted"/>
<feature type="transmembrane region" description="Helical" evidence="1">
    <location>
        <begin position="215"/>
        <end position="233"/>
    </location>
</feature>
<organism evidence="2 3">
    <name type="scientific">Scopulibacillus darangshiensis</name>
    <dbReference type="NCBI Taxonomy" id="442528"/>
    <lineage>
        <taxon>Bacteria</taxon>
        <taxon>Bacillati</taxon>
        <taxon>Bacillota</taxon>
        <taxon>Bacilli</taxon>
        <taxon>Bacillales</taxon>
        <taxon>Sporolactobacillaceae</taxon>
        <taxon>Scopulibacillus</taxon>
    </lineage>
</organism>
<keyword evidence="1" id="KW-0472">Membrane</keyword>
<evidence type="ECO:0000313" key="3">
    <source>
        <dbReference type="Proteomes" id="UP000295416"/>
    </source>
</evidence>
<dbReference type="EMBL" id="SLXK01000055">
    <property type="protein sequence ID" value="TCP20030.1"/>
    <property type="molecule type" value="Genomic_DNA"/>
</dbReference>
<reference evidence="2 3" key="1">
    <citation type="submission" date="2019-03" db="EMBL/GenBank/DDBJ databases">
        <title>Genomic Encyclopedia of Type Strains, Phase IV (KMG-IV): sequencing the most valuable type-strain genomes for metagenomic binning, comparative biology and taxonomic classification.</title>
        <authorList>
            <person name="Goeker M."/>
        </authorList>
    </citation>
    <scope>NUCLEOTIDE SEQUENCE [LARGE SCALE GENOMIC DNA]</scope>
    <source>
        <strain evidence="2 3">DSM 19377</strain>
    </source>
</reference>
<dbReference type="RefSeq" id="WP_132748138.1">
    <property type="nucleotide sequence ID" value="NZ_SLXK01000055.1"/>
</dbReference>
<dbReference type="Proteomes" id="UP000295416">
    <property type="component" value="Unassembled WGS sequence"/>
</dbReference>
<feature type="transmembrane region" description="Helical" evidence="1">
    <location>
        <begin position="98"/>
        <end position="123"/>
    </location>
</feature>
<dbReference type="InterPro" id="IPR018710">
    <property type="entry name" value="DUF2232"/>
</dbReference>
<accession>A0A4R2NFJ2</accession>
<name>A0A4R2NFJ2_9BACL</name>